<proteinExistence type="predicted"/>
<dbReference type="EMBL" id="JAPHNI010001849">
    <property type="protein sequence ID" value="KAJ8104717.1"/>
    <property type="molecule type" value="Genomic_DNA"/>
</dbReference>
<protein>
    <submittedName>
        <fullName evidence="1">Uncharacterized protein</fullName>
    </submittedName>
</protein>
<name>A0ACC2HNU1_9PLEO</name>
<gene>
    <name evidence="1" type="ORF">OPT61_g10610</name>
</gene>
<sequence length="294" mass="31924">MSAENAPSVPDMTVPPVLEKNARMNNAHRNVESEMSPPRLTSCVAASSLHPPRAPGWQEVFGRVHGKHVAHHLGEDGRRAPDMQVHGVDAHQHKPKAVPAMCATRQVREAEKAPFVVVFILGNRGRRDKLAHEPARGPAIRLDERRLLVGPVRIPQRAMHHVKRVPKLLLLGYTGLWVRHKQLDDRWGIDHSSIPLTEPTCSCGNGLLSHSELKIQVSRARCGMDPGNGIARTSFRGGGPGTFGSGSACIQVMGAEHSVSAARARLEMQGTSTAARVVHAVDAEPRHRKGSAAH</sequence>
<evidence type="ECO:0000313" key="2">
    <source>
        <dbReference type="Proteomes" id="UP001153331"/>
    </source>
</evidence>
<comment type="caution">
    <text evidence="1">The sequence shown here is derived from an EMBL/GenBank/DDBJ whole genome shotgun (WGS) entry which is preliminary data.</text>
</comment>
<accession>A0ACC2HNU1</accession>
<keyword evidence="2" id="KW-1185">Reference proteome</keyword>
<organism evidence="1 2">
    <name type="scientific">Boeremia exigua</name>
    <dbReference type="NCBI Taxonomy" id="749465"/>
    <lineage>
        <taxon>Eukaryota</taxon>
        <taxon>Fungi</taxon>
        <taxon>Dikarya</taxon>
        <taxon>Ascomycota</taxon>
        <taxon>Pezizomycotina</taxon>
        <taxon>Dothideomycetes</taxon>
        <taxon>Pleosporomycetidae</taxon>
        <taxon>Pleosporales</taxon>
        <taxon>Pleosporineae</taxon>
        <taxon>Didymellaceae</taxon>
        <taxon>Boeremia</taxon>
    </lineage>
</organism>
<dbReference type="Proteomes" id="UP001153331">
    <property type="component" value="Unassembled WGS sequence"/>
</dbReference>
<reference evidence="1" key="1">
    <citation type="submission" date="2022-11" db="EMBL/GenBank/DDBJ databases">
        <title>Genome Sequence of Boeremia exigua.</title>
        <authorList>
            <person name="Buettner E."/>
        </authorList>
    </citation>
    <scope>NUCLEOTIDE SEQUENCE</scope>
    <source>
        <strain evidence="1">CU02</strain>
    </source>
</reference>
<evidence type="ECO:0000313" key="1">
    <source>
        <dbReference type="EMBL" id="KAJ8104717.1"/>
    </source>
</evidence>